<evidence type="ECO:0000313" key="1">
    <source>
        <dbReference type="EMBL" id="EWC76865.1"/>
    </source>
</evidence>
<accession>W7JDA1</accession>
<evidence type="ECO:0000313" key="2">
    <source>
        <dbReference type="Proteomes" id="UP000030697"/>
    </source>
</evidence>
<proteinExistence type="predicted"/>
<protein>
    <submittedName>
        <fullName evidence="1">Uncharacterized protein</fullName>
    </submittedName>
</protein>
<gene>
    <name evidence="1" type="ORF">C923_02481</name>
</gene>
<name>W7JDA1_PLAFA</name>
<dbReference type="Proteomes" id="UP000030697">
    <property type="component" value="Unassembled WGS sequence"/>
</dbReference>
<dbReference type="EMBL" id="KE124549">
    <property type="protein sequence ID" value="EWC76865.1"/>
    <property type="molecule type" value="Genomic_DNA"/>
</dbReference>
<organism evidence="1 2">
    <name type="scientific">Plasmodium falciparum UGT5.1</name>
    <dbReference type="NCBI Taxonomy" id="1237627"/>
    <lineage>
        <taxon>Eukaryota</taxon>
        <taxon>Sar</taxon>
        <taxon>Alveolata</taxon>
        <taxon>Apicomplexa</taxon>
        <taxon>Aconoidasida</taxon>
        <taxon>Haemosporida</taxon>
        <taxon>Plasmodiidae</taxon>
        <taxon>Plasmodium</taxon>
        <taxon>Plasmodium (Laverania)</taxon>
    </lineage>
</organism>
<reference evidence="1 2" key="1">
    <citation type="submission" date="2013-02" db="EMBL/GenBank/DDBJ databases">
        <title>The Genome Sequence of Plasmodium falciparum UGT5.1.</title>
        <authorList>
            <consortium name="The Broad Institute Genome Sequencing Platform"/>
            <consortium name="The Broad Institute Genome Sequencing Center for Infectious Disease"/>
            <person name="Neafsey D."/>
            <person name="Cheeseman I."/>
            <person name="Volkman S."/>
            <person name="Adams J."/>
            <person name="Walker B."/>
            <person name="Young S.K."/>
            <person name="Zeng Q."/>
            <person name="Gargeya S."/>
            <person name="Fitzgerald M."/>
            <person name="Haas B."/>
            <person name="Abouelleil A."/>
            <person name="Alvarado L."/>
            <person name="Arachchi H.M."/>
            <person name="Berlin A.M."/>
            <person name="Chapman S.B."/>
            <person name="Dewar J."/>
            <person name="Goldberg J."/>
            <person name="Griggs A."/>
            <person name="Gujja S."/>
            <person name="Hansen M."/>
            <person name="Howarth C."/>
            <person name="Imamovic A."/>
            <person name="Larimer J."/>
            <person name="McCowan C."/>
            <person name="Murphy C."/>
            <person name="Neiman D."/>
            <person name="Pearson M."/>
            <person name="Priest M."/>
            <person name="Roberts A."/>
            <person name="Saif S."/>
            <person name="Shea T."/>
            <person name="Sisk P."/>
            <person name="Sykes S."/>
            <person name="Wortman J."/>
            <person name="Nusbaum C."/>
            <person name="Birren B."/>
        </authorList>
    </citation>
    <scope>NUCLEOTIDE SEQUENCE [LARGE SCALE GENOMIC DNA]</scope>
    <source>
        <strain evidence="1 2">UGT5.1</strain>
    </source>
</reference>
<sequence>MVIITSSYKFNTNS</sequence>